<dbReference type="InParanoid" id="G0NXH4"/>
<dbReference type="GO" id="GO:0008061">
    <property type="term" value="F:chitin binding"/>
    <property type="evidence" value="ECO:0007669"/>
    <property type="project" value="InterPro"/>
</dbReference>
<evidence type="ECO:0000259" key="2">
    <source>
        <dbReference type="PROSITE" id="PS50940"/>
    </source>
</evidence>
<reference evidence="4" key="1">
    <citation type="submission" date="2011-07" db="EMBL/GenBank/DDBJ databases">
        <authorList>
            <consortium name="Caenorhabditis brenneri Sequencing and Analysis Consortium"/>
            <person name="Wilson R.K."/>
        </authorList>
    </citation>
    <scope>NUCLEOTIDE SEQUENCE [LARGE SCALE GENOMIC DNA]</scope>
    <source>
        <strain evidence="4">PB2801</strain>
    </source>
</reference>
<evidence type="ECO:0000313" key="3">
    <source>
        <dbReference type="EMBL" id="EGT39554.1"/>
    </source>
</evidence>
<feature type="domain" description="Chitin-binding type-2" evidence="2">
    <location>
        <begin position="326"/>
        <end position="380"/>
    </location>
</feature>
<dbReference type="PROSITE" id="PS50940">
    <property type="entry name" value="CHIT_BIND_II"/>
    <property type="match status" value="1"/>
</dbReference>
<dbReference type="AlphaFoldDB" id="G0NXH4"/>
<protein>
    <recommendedName>
        <fullName evidence="2">Chitin-binding type-2 domain-containing protein</fullName>
    </recommendedName>
</protein>
<proteinExistence type="predicted"/>
<gene>
    <name evidence="3" type="ORF">CAEBREN_08698</name>
</gene>
<keyword evidence="1" id="KW-0732">Signal</keyword>
<sequence length="380" mass="43410">MRIALLVISFFILVPELYASSLDVHEELSIRQNLEEAREELIPPFYYDPKASPYAAPQTALNDRMFVTVEEYPDGYTGSSVFRFNDEICGEISYEPTCNYIEAQYQGPNWPLKFVRAARVKNDTDHHIMITTDCTKVWTGFFALKECFPAFIQCSVGTVRTQSCDNYGGVGMVFDDRIKNCVSMEACKAPLEGKFRGVKMQTLQCDDEPKTRELREMIPEFVPFTVTTDCSKKTFGSNVYEVGKCHRNVVMCRNGVPLIEACPGNFSSVFSLRKGTCIEKKECEETWDDWSEKLLSPSNNTVIPMQKKEHLSLYRRPEEIVLVPTGKECVGKKNGRYAMSPCQAEYMSCFMESGYKMKCSEGFVFSRRFLECVGKEFCEE</sequence>
<dbReference type="HOGENOM" id="CLU_728095_0_0_1"/>
<dbReference type="InterPro" id="IPR036508">
    <property type="entry name" value="Chitin-bd_dom_sf"/>
</dbReference>
<dbReference type="GO" id="GO:0005576">
    <property type="term" value="C:extracellular region"/>
    <property type="evidence" value="ECO:0007669"/>
    <property type="project" value="InterPro"/>
</dbReference>
<dbReference type="InterPro" id="IPR002557">
    <property type="entry name" value="Chitin-bd_dom"/>
</dbReference>
<dbReference type="EMBL" id="GL379972">
    <property type="protein sequence ID" value="EGT39554.1"/>
    <property type="molecule type" value="Genomic_DNA"/>
</dbReference>
<feature type="signal peptide" evidence="1">
    <location>
        <begin position="1"/>
        <end position="19"/>
    </location>
</feature>
<evidence type="ECO:0000313" key="4">
    <source>
        <dbReference type="Proteomes" id="UP000008068"/>
    </source>
</evidence>
<dbReference type="Proteomes" id="UP000008068">
    <property type="component" value="Unassembled WGS sequence"/>
</dbReference>
<dbReference type="SUPFAM" id="SSF57625">
    <property type="entry name" value="Invertebrate chitin-binding proteins"/>
    <property type="match status" value="1"/>
</dbReference>
<keyword evidence="4" id="KW-1185">Reference proteome</keyword>
<accession>G0NXH4</accession>
<organism evidence="4">
    <name type="scientific">Caenorhabditis brenneri</name>
    <name type="common">Nematode worm</name>
    <dbReference type="NCBI Taxonomy" id="135651"/>
    <lineage>
        <taxon>Eukaryota</taxon>
        <taxon>Metazoa</taxon>
        <taxon>Ecdysozoa</taxon>
        <taxon>Nematoda</taxon>
        <taxon>Chromadorea</taxon>
        <taxon>Rhabditida</taxon>
        <taxon>Rhabditina</taxon>
        <taxon>Rhabditomorpha</taxon>
        <taxon>Rhabditoidea</taxon>
        <taxon>Rhabditidae</taxon>
        <taxon>Peloderinae</taxon>
        <taxon>Caenorhabditis</taxon>
    </lineage>
</organism>
<feature type="chain" id="PRO_5003405630" description="Chitin-binding type-2 domain-containing protein" evidence="1">
    <location>
        <begin position="20"/>
        <end position="380"/>
    </location>
</feature>
<evidence type="ECO:0000256" key="1">
    <source>
        <dbReference type="SAM" id="SignalP"/>
    </source>
</evidence>
<dbReference type="SMART" id="SM00494">
    <property type="entry name" value="ChtBD2"/>
    <property type="match status" value="3"/>
</dbReference>
<name>G0NXH4_CAEBE</name>